<keyword evidence="3" id="KW-1133">Transmembrane helix</keyword>
<evidence type="ECO:0000256" key="2">
    <source>
        <dbReference type="ARBA" id="ARBA00022801"/>
    </source>
</evidence>
<evidence type="ECO:0000313" key="4">
    <source>
        <dbReference type="EMBL" id="KAG6779808.1"/>
    </source>
</evidence>
<sequence>MDFSALQARPSTAAYFPLHRTQLHPRMHSFSSPYPPQQQSTKSQKTHKLLALLATLLTIPFLFYLFSTARKIHHSSKFSNPNTRFFSVVIDSGRAGCRVRVYQLLGEGNLGFSNGQLPLVTGSMKVRPGLAGFAEDPDNAGGLIEGLVEFAKKRVPRRDWGNAGVQLMVRGEEMVGLEGKLKERILEVCRKVLRGSGLAFKDEWARVIEEEERGVYSWVAVNYVHGTMGSEPHKTTGMVELGGNSLRITFASREAAQVQSSRRIKLAGVAYNLQAQSLPKFGQTLFGIGVFKLKGRNVLLGSSFSLIKKETEGVRRVYCLRMEWDHIDTAWESLHEWHNSRDMSSSLVYRDGFVGNPCIPKGYEMTYNISDPKLLLSHGAGNFTACRLEVLALLKSRQEKCLSPPCNIVSPFFMKLQSKPVSQNNVFYASEFFGLVPRVSLFELEAAGKHYCEDDWDKLKDQHHSIDDLDLLRYCFSSAYTVALLHDSLGVSMNDKRIGFAHNTESIPFDWTLGALIFQSMLEPLESEINNLDEIVGDESVTYFSLFAVLLIALLAAFFVLQLRKPQLKTIYDLEKGRYIITRVPR</sequence>
<feature type="transmembrane region" description="Helical" evidence="3">
    <location>
        <begin position="49"/>
        <end position="67"/>
    </location>
</feature>
<keyword evidence="3" id="KW-0812">Transmembrane</keyword>
<evidence type="ECO:0000313" key="5">
    <source>
        <dbReference type="Proteomes" id="UP000886885"/>
    </source>
</evidence>
<keyword evidence="2" id="KW-0378">Hydrolase</keyword>
<evidence type="ECO:0000256" key="3">
    <source>
        <dbReference type="SAM" id="Phobius"/>
    </source>
</evidence>
<name>A0A8X8A8K3_POPTO</name>
<keyword evidence="3" id="KW-0472">Membrane</keyword>
<dbReference type="PANTHER" id="PTHR11782:SF96">
    <property type="entry name" value="APYRASE 6-RELATED"/>
    <property type="match status" value="1"/>
</dbReference>
<feature type="transmembrane region" description="Helical" evidence="3">
    <location>
        <begin position="541"/>
        <end position="561"/>
    </location>
</feature>
<dbReference type="EMBL" id="JAAWWB010000007">
    <property type="protein sequence ID" value="KAG6779808.1"/>
    <property type="molecule type" value="Genomic_DNA"/>
</dbReference>
<dbReference type="Proteomes" id="UP000886885">
    <property type="component" value="Chromosome 4A"/>
</dbReference>
<proteinExistence type="inferred from homology"/>
<comment type="similarity">
    <text evidence="1">Belongs to the GDA1/CD39 NTPase family.</text>
</comment>
<dbReference type="AlphaFoldDB" id="A0A8X8A8K3"/>
<dbReference type="OrthoDB" id="6372431at2759"/>
<dbReference type="GO" id="GO:0017110">
    <property type="term" value="F:nucleoside diphosphate phosphatase activity"/>
    <property type="evidence" value="ECO:0007669"/>
    <property type="project" value="TreeGrafter"/>
</dbReference>
<accession>A0A8X8A8K3</accession>
<evidence type="ECO:0008006" key="6">
    <source>
        <dbReference type="Google" id="ProtNLM"/>
    </source>
</evidence>
<comment type="caution">
    <text evidence="4">The sequence shown here is derived from an EMBL/GenBank/DDBJ whole genome shotgun (WGS) entry which is preliminary data.</text>
</comment>
<evidence type="ECO:0000256" key="1">
    <source>
        <dbReference type="ARBA" id="ARBA00009283"/>
    </source>
</evidence>
<organism evidence="4 5">
    <name type="scientific">Populus tomentosa</name>
    <name type="common">Chinese white poplar</name>
    <dbReference type="NCBI Taxonomy" id="118781"/>
    <lineage>
        <taxon>Eukaryota</taxon>
        <taxon>Viridiplantae</taxon>
        <taxon>Streptophyta</taxon>
        <taxon>Embryophyta</taxon>
        <taxon>Tracheophyta</taxon>
        <taxon>Spermatophyta</taxon>
        <taxon>Magnoliopsida</taxon>
        <taxon>eudicotyledons</taxon>
        <taxon>Gunneridae</taxon>
        <taxon>Pentapetalae</taxon>
        <taxon>rosids</taxon>
        <taxon>fabids</taxon>
        <taxon>Malpighiales</taxon>
        <taxon>Salicaceae</taxon>
        <taxon>Saliceae</taxon>
        <taxon>Populus</taxon>
    </lineage>
</organism>
<reference evidence="4" key="1">
    <citation type="journal article" date="2020" name="bioRxiv">
        <title>Hybrid origin of Populus tomentosa Carr. identified through genome sequencing and phylogenomic analysis.</title>
        <authorList>
            <person name="An X."/>
            <person name="Gao K."/>
            <person name="Chen Z."/>
            <person name="Li J."/>
            <person name="Yang X."/>
            <person name="Yang X."/>
            <person name="Zhou J."/>
            <person name="Guo T."/>
            <person name="Zhao T."/>
            <person name="Huang S."/>
            <person name="Miao D."/>
            <person name="Khan W.U."/>
            <person name="Rao P."/>
            <person name="Ye M."/>
            <person name="Lei B."/>
            <person name="Liao W."/>
            <person name="Wang J."/>
            <person name="Ji L."/>
            <person name="Li Y."/>
            <person name="Guo B."/>
            <person name="Mustafa N.S."/>
            <person name="Li S."/>
            <person name="Yun Q."/>
            <person name="Keller S.R."/>
            <person name="Mao J."/>
            <person name="Zhang R."/>
            <person name="Strauss S.H."/>
        </authorList>
    </citation>
    <scope>NUCLEOTIDE SEQUENCE</scope>
    <source>
        <strain evidence="4">GM15</strain>
        <tissue evidence="4">Leaf</tissue>
    </source>
</reference>
<dbReference type="GO" id="GO:0016020">
    <property type="term" value="C:membrane"/>
    <property type="evidence" value="ECO:0007669"/>
    <property type="project" value="TreeGrafter"/>
</dbReference>
<keyword evidence="5" id="KW-1185">Reference proteome</keyword>
<dbReference type="InterPro" id="IPR000407">
    <property type="entry name" value="GDA1_CD39_NTPase"/>
</dbReference>
<dbReference type="PANTHER" id="PTHR11782">
    <property type="entry name" value="ADENOSINE/GUANOSINE DIPHOSPHATASE"/>
    <property type="match status" value="1"/>
</dbReference>
<dbReference type="Pfam" id="PF01150">
    <property type="entry name" value="GDA1_CD39"/>
    <property type="match status" value="1"/>
</dbReference>
<gene>
    <name evidence="4" type="ORF">POTOM_016208</name>
</gene>
<protein>
    <recommendedName>
        <fullName evidence="6">Apyrase 6</fullName>
    </recommendedName>
</protein>
<dbReference type="GO" id="GO:0009134">
    <property type="term" value="P:nucleoside diphosphate catabolic process"/>
    <property type="evidence" value="ECO:0007669"/>
    <property type="project" value="TreeGrafter"/>
</dbReference>